<evidence type="ECO:0000313" key="1">
    <source>
        <dbReference type="EMBL" id="MCF1592415.1"/>
    </source>
</evidence>
<organism evidence="1 2">
    <name type="scientific">Streptomyces muensis</name>
    <dbReference type="NCBI Taxonomy" id="1077944"/>
    <lineage>
        <taxon>Bacteria</taxon>
        <taxon>Bacillati</taxon>
        <taxon>Actinomycetota</taxon>
        <taxon>Actinomycetes</taxon>
        <taxon>Kitasatosporales</taxon>
        <taxon>Streptomycetaceae</taxon>
        <taxon>Streptomyces</taxon>
    </lineage>
</organism>
<comment type="caution">
    <text evidence="1">The sequence shown here is derived from an EMBL/GenBank/DDBJ whole genome shotgun (WGS) entry which is preliminary data.</text>
</comment>
<sequence>MADEQPSVPVFRLTDKTSYEVIAEGGVAKLKTDFGVLEGSADAFGALARAAGRAVWAVRDDSGDLPSRPLYIPQDVKDAAEKKAKREHRSLADVLRGGFTKYLEGGITPVKPVRAPRRAAGEKPVKSLPSASLRMSDDDWAPIEARCKADKERLKFLVNPSRVITQYLREDYLAGELDQE</sequence>
<protein>
    <submittedName>
        <fullName evidence="1">Uncharacterized protein</fullName>
    </submittedName>
</protein>
<accession>A0A9X1PTU8</accession>
<dbReference type="EMBL" id="JAKEIP010000005">
    <property type="protein sequence ID" value="MCF1592415.1"/>
    <property type="molecule type" value="Genomic_DNA"/>
</dbReference>
<evidence type="ECO:0000313" key="2">
    <source>
        <dbReference type="Proteomes" id="UP001139384"/>
    </source>
</evidence>
<proteinExistence type="predicted"/>
<dbReference type="AlphaFoldDB" id="A0A9X1PTU8"/>
<gene>
    <name evidence="1" type="ORF">L0P92_02370</name>
</gene>
<dbReference type="RefSeq" id="WP_234760726.1">
    <property type="nucleotide sequence ID" value="NZ_JAKEIP010000005.1"/>
</dbReference>
<dbReference type="Proteomes" id="UP001139384">
    <property type="component" value="Unassembled WGS sequence"/>
</dbReference>
<reference evidence="1" key="1">
    <citation type="submission" date="2022-01" db="EMBL/GenBank/DDBJ databases">
        <title>Draft Genome Sequences of Seven Type Strains of the Genus Streptomyces.</title>
        <authorList>
            <person name="Aziz S."/>
            <person name="Coretto E."/>
            <person name="Chronakova A."/>
            <person name="Sproer C."/>
            <person name="Huber K."/>
            <person name="Nouioui I."/>
            <person name="Gross H."/>
        </authorList>
    </citation>
    <scope>NUCLEOTIDE SEQUENCE</scope>
    <source>
        <strain evidence="1">DSM 103493</strain>
    </source>
</reference>
<name>A0A9X1PTU8_STRM4</name>
<keyword evidence="2" id="KW-1185">Reference proteome</keyword>